<comment type="caution">
    <text evidence="2">The sequence shown here is derived from an EMBL/GenBank/DDBJ whole genome shotgun (WGS) entry which is preliminary data.</text>
</comment>
<protein>
    <recommendedName>
        <fullName evidence="1">Polysaccharide pyruvyl transferase domain-containing protein</fullName>
    </recommendedName>
</protein>
<dbReference type="PANTHER" id="PTHR36836">
    <property type="entry name" value="COLANIC ACID BIOSYNTHESIS PROTEIN WCAK"/>
    <property type="match status" value="1"/>
</dbReference>
<organism evidence="2 3">
    <name type="scientific">Fictibacillus macauensis ZFHKF-1</name>
    <dbReference type="NCBI Taxonomy" id="1196324"/>
    <lineage>
        <taxon>Bacteria</taxon>
        <taxon>Bacillati</taxon>
        <taxon>Bacillota</taxon>
        <taxon>Bacilli</taxon>
        <taxon>Bacillales</taxon>
        <taxon>Fictibacillaceae</taxon>
        <taxon>Fictibacillus</taxon>
    </lineage>
</organism>
<dbReference type="InterPro" id="IPR007345">
    <property type="entry name" value="Polysacch_pyruvyl_Trfase"/>
</dbReference>
<dbReference type="eggNOG" id="COG2327">
    <property type="taxonomic scope" value="Bacteria"/>
</dbReference>
<accession>I8UIG1</accession>
<dbReference type="EMBL" id="AKKV01000020">
    <property type="protein sequence ID" value="EIT86680.1"/>
    <property type="molecule type" value="Genomic_DNA"/>
</dbReference>
<reference evidence="2 3" key="1">
    <citation type="journal article" date="2012" name="J. Bacteriol.">
        <title>Genome of Bacillus macauensis ZFHKF-1, a Long-Chain-Forming Bacterium.</title>
        <authorList>
            <person name="Cai L."/>
            <person name="Zhang T."/>
        </authorList>
    </citation>
    <scope>NUCLEOTIDE SEQUENCE [LARGE SCALE GENOMIC DNA]</scope>
    <source>
        <strain evidence="2 3">ZFHKF-1</strain>
    </source>
</reference>
<dbReference type="PATRIC" id="fig|1196324.3.peg.786"/>
<dbReference type="Proteomes" id="UP000004080">
    <property type="component" value="Unassembled WGS sequence"/>
</dbReference>
<dbReference type="AlphaFoldDB" id="I8UIG1"/>
<dbReference type="STRING" id="1196324.A374_03879"/>
<evidence type="ECO:0000259" key="1">
    <source>
        <dbReference type="Pfam" id="PF04230"/>
    </source>
</evidence>
<dbReference type="RefSeq" id="WP_007200875.1">
    <property type="nucleotide sequence ID" value="NZ_AKKV01000020.1"/>
</dbReference>
<keyword evidence="3" id="KW-1185">Reference proteome</keyword>
<sequence>MKKLLYVGWIGFGNLGDELLYHEFKRWYRILHPEAHYEIIPSAPGIDFKNLLPYDAVVLGGGSLVLPGYLAILQQAYSEGKKVMIWGSGIDWLEEQQLAALLSEEKPTSIASHFSAKDTQLMQEAIGHAHYAGVRGPLTQKVLQTVGIDETLPIIGDPGLLMAAPSKVLPKEKHIGINWGTTYNRLYGGHEENVENALLQVCKKLLKQGYKLTFYIVWKEDIPACKRLLQKINDANATLDETLYSEEALMTQLSRFQMTINFKLHANLLSLTAGVPCVALGYRFKVFDLFHSLDLQNYVVSTGSPSFSIDVMDCIRLIEQQTPEILHTYEQKKQVYLPLLKQMIQSLH</sequence>
<evidence type="ECO:0000313" key="3">
    <source>
        <dbReference type="Proteomes" id="UP000004080"/>
    </source>
</evidence>
<evidence type="ECO:0000313" key="2">
    <source>
        <dbReference type="EMBL" id="EIT86680.1"/>
    </source>
</evidence>
<dbReference type="PANTHER" id="PTHR36836:SF1">
    <property type="entry name" value="COLANIC ACID BIOSYNTHESIS PROTEIN WCAK"/>
    <property type="match status" value="1"/>
</dbReference>
<name>I8UIG1_9BACL</name>
<proteinExistence type="predicted"/>
<dbReference type="OrthoDB" id="2522120at2"/>
<gene>
    <name evidence="2" type="ORF">A374_03879</name>
</gene>
<feature type="domain" description="Polysaccharide pyruvyl transferase" evidence="1">
    <location>
        <begin position="14"/>
        <end position="282"/>
    </location>
</feature>
<dbReference type="Pfam" id="PF04230">
    <property type="entry name" value="PS_pyruv_trans"/>
    <property type="match status" value="1"/>
</dbReference>